<dbReference type="AlphaFoldDB" id="A0A840CRD8"/>
<keyword evidence="1" id="KW-1133">Transmembrane helix</keyword>
<keyword evidence="1" id="KW-0812">Transmembrane</keyword>
<sequence>MSFRTIAVLLLFLIYASPSFPQGLHIKGNDALIDERSSYNVFEKISPTFNNILILDFEIIPARSRGSIVRIKDDEAGSVYNISYNEEGDISTFKLNHEGRDNLISISLKKDILKGNQWIKAYAEFDMIKDSVKLRINEKEVSISLKQSQNTWNPHIYFGRSEHVIDVPDFKLRNLIVRDNDKTYFFPLNESEGESVHDSNRKITGHVTNPVWLINDAYHWKLGPSFSSRRVAGSNFNPTTQDIYYFNEDSITVYNVRTNRRRAHKYHNRCPMEMRLGTNFMDQKNNRLYIYEVADPVSGNITIAYLDLHNYEWTTVSSEVLPMQLHHHSNYMDAENGRYIIFGGFGRTSYFNNFYSFNLHLNHWEKLEFGGDTITPRYFTSMGYNEADKCLYLFGGMGNKAGDQTVGRVYYYELYKIDTNIGKIEKIWEIPWNKENAVPVRNMFFPNKDQFYILCYPEHVSHSFLKLYRFSTADGAYKILGDSIPILSEKITTNANIYYNMQSNELLSIVQEFERDDRASTAKVYSISFPPVTEEELTFYSEKEKSSKVWIMILIIGLIILLSSVFMHKKKRKHGQDINAVLQRKNIPEHDTTANVQTKRTEPNSIYLFGEFSLIDKHNREINYMLSSKLRQAFFLILYHSLDKGITSQDFSKILWPNKSYEMSKNSRGVTLNNLRKILGDLDGTNLVHDKRSYKITFSDECYCDYLDCLNIVSGNNPEEHMDKFISIISRGKFLESEDSPILDPFKGYIESKIESTMYYYMEKAYTSGNYTATVSLCESFFNIDPLDGTSLQYLIKSLSRLDLKDEAKRRYYLFTTEYKKTMGEEYDKPFADLLR</sequence>
<dbReference type="EMBL" id="JACIEP010000004">
    <property type="protein sequence ID" value="MBB4035495.1"/>
    <property type="molecule type" value="Genomic_DNA"/>
</dbReference>
<proteinExistence type="predicted"/>
<dbReference type="InterPro" id="IPR011043">
    <property type="entry name" value="Gal_Oxase/kelch_b-propeller"/>
</dbReference>
<dbReference type="InterPro" id="IPR015915">
    <property type="entry name" value="Kelch-typ_b-propeller"/>
</dbReference>
<reference evidence="2 3" key="1">
    <citation type="submission" date="2020-08" db="EMBL/GenBank/DDBJ databases">
        <title>Genomic Encyclopedia of Type Strains, Phase IV (KMG-IV): sequencing the most valuable type-strain genomes for metagenomic binning, comparative biology and taxonomic classification.</title>
        <authorList>
            <person name="Goeker M."/>
        </authorList>
    </citation>
    <scope>NUCLEOTIDE SEQUENCE [LARGE SCALE GENOMIC DNA]</scope>
    <source>
        <strain evidence="2 3">DSM 104969</strain>
    </source>
</reference>
<protein>
    <submittedName>
        <fullName evidence="2">Two-component SAPR family response regulator</fullName>
    </submittedName>
</protein>
<gene>
    <name evidence="2" type="ORF">GGR21_001388</name>
</gene>
<dbReference type="GO" id="GO:0006355">
    <property type="term" value="P:regulation of DNA-templated transcription"/>
    <property type="evidence" value="ECO:0007669"/>
    <property type="project" value="TreeGrafter"/>
</dbReference>
<evidence type="ECO:0000256" key="1">
    <source>
        <dbReference type="SAM" id="Phobius"/>
    </source>
</evidence>
<dbReference type="Gene3D" id="2.120.10.80">
    <property type="entry name" value="Kelch-type beta propeller"/>
    <property type="match status" value="1"/>
</dbReference>
<accession>A0A840CRD8</accession>
<dbReference type="Proteomes" id="UP000555103">
    <property type="component" value="Unassembled WGS sequence"/>
</dbReference>
<dbReference type="SUPFAM" id="SSF50965">
    <property type="entry name" value="Galactose oxidase, central domain"/>
    <property type="match status" value="1"/>
</dbReference>
<dbReference type="Pfam" id="PF24681">
    <property type="entry name" value="Kelch_KLHDC2_KLHL20_DRC7"/>
    <property type="match status" value="1"/>
</dbReference>
<dbReference type="GO" id="GO:0003677">
    <property type="term" value="F:DNA binding"/>
    <property type="evidence" value="ECO:0007669"/>
    <property type="project" value="TreeGrafter"/>
</dbReference>
<evidence type="ECO:0000313" key="3">
    <source>
        <dbReference type="Proteomes" id="UP000555103"/>
    </source>
</evidence>
<dbReference type="InterPro" id="IPR051677">
    <property type="entry name" value="AfsR-DnrI-RedD_regulator"/>
</dbReference>
<organism evidence="2 3">
    <name type="scientific">Dysgonomonas hofstadii</name>
    <dbReference type="NCBI Taxonomy" id="637886"/>
    <lineage>
        <taxon>Bacteria</taxon>
        <taxon>Pseudomonadati</taxon>
        <taxon>Bacteroidota</taxon>
        <taxon>Bacteroidia</taxon>
        <taxon>Bacteroidales</taxon>
        <taxon>Dysgonomonadaceae</taxon>
        <taxon>Dysgonomonas</taxon>
    </lineage>
</organism>
<comment type="caution">
    <text evidence="2">The sequence shown here is derived from an EMBL/GenBank/DDBJ whole genome shotgun (WGS) entry which is preliminary data.</text>
</comment>
<keyword evidence="3" id="KW-1185">Reference proteome</keyword>
<name>A0A840CRD8_9BACT</name>
<dbReference type="PANTHER" id="PTHR35807:SF1">
    <property type="entry name" value="TRANSCRIPTIONAL REGULATOR REDD"/>
    <property type="match status" value="1"/>
</dbReference>
<keyword evidence="1" id="KW-0472">Membrane</keyword>
<feature type="transmembrane region" description="Helical" evidence="1">
    <location>
        <begin position="549"/>
        <end position="567"/>
    </location>
</feature>
<evidence type="ECO:0000313" key="2">
    <source>
        <dbReference type="EMBL" id="MBB4035495.1"/>
    </source>
</evidence>
<dbReference type="PANTHER" id="PTHR35807">
    <property type="entry name" value="TRANSCRIPTIONAL REGULATOR REDD-RELATED"/>
    <property type="match status" value="1"/>
</dbReference>